<sequence>MGLLDSFFGSSSRRSNREWYGRSSNHGSSSRQGYSSYEPSSSSRQHSSNPYSGGSSRRYREGISEPYYNYTRDDRRYSFGRREARNEQVHFRRPEVDHRDFYGGRVPETARAHYSRDPYSSRHPKPYHADPHRTAQREHERNYHYGVGGYGSSSRGHGGGFGYQDRSAASYLEMDGRYPRFR</sequence>
<dbReference type="GeneID" id="71985328"/>
<organism evidence="2 3">
    <name type="scientific">Passalora fulva</name>
    <name type="common">Tomato leaf mold</name>
    <name type="synonym">Cladosporium fulvum</name>
    <dbReference type="NCBI Taxonomy" id="5499"/>
    <lineage>
        <taxon>Eukaryota</taxon>
        <taxon>Fungi</taxon>
        <taxon>Dikarya</taxon>
        <taxon>Ascomycota</taxon>
        <taxon>Pezizomycotina</taxon>
        <taxon>Dothideomycetes</taxon>
        <taxon>Dothideomycetidae</taxon>
        <taxon>Mycosphaerellales</taxon>
        <taxon>Mycosphaerellaceae</taxon>
        <taxon>Fulvia</taxon>
    </lineage>
</organism>
<dbReference type="AlphaFoldDB" id="A0A9Q8LHC6"/>
<feature type="region of interest" description="Disordered" evidence="1">
    <location>
        <begin position="1"/>
        <end position="67"/>
    </location>
</feature>
<reference evidence="2" key="1">
    <citation type="submission" date="2021-12" db="EMBL/GenBank/DDBJ databases">
        <authorList>
            <person name="Zaccaron A."/>
            <person name="Stergiopoulos I."/>
        </authorList>
    </citation>
    <scope>NUCLEOTIDE SEQUENCE</scope>
    <source>
        <strain evidence="2">Race5_Kim</strain>
    </source>
</reference>
<feature type="region of interest" description="Disordered" evidence="1">
    <location>
        <begin position="115"/>
        <end position="136"/>
    </location>
</feature>
<proteinExistence type="predicted"/>
<gene>
    <name evidence="2" type="ORF">CLAFUR5_05450</name>
</gene>
<reference evidence="2" key="2">
    <citation type="journal article" date="2022" name="Microb. Genom.">
        <title>A chromosome-scale genome assembly of the tomato pathogen Cladosporium fulvum reveals a compartmentalized genome architecture and the presence of a dispensable chromosome.</title>
        <authorList>
            <person name="Zaccaron A.Z."/>
            <person name="Chen L.H."/>
            <person name="Samaras A."/>
            <person name="Stergiopoulos I."/>
        </authorList>
    </citation>
    <scope>NUCLEOTIDE SEQUENCE</scope>
    <source>
        <strain evidence="2">Race5_Kim</strain>
    </source>
</reference>
<dbReference type="EMBL" id="CP090167">
    <property type="protein sequence ID" value="UJO17646.1"/>
    <property type="molecule type" value="Genomic_DNA"/>
</dbReference>
<keyword evidence="3" id="KW-1185">Reference proteome</keyword>
<evidence type="ECO:0000313" key="3">
    <source>
        <dbReference type="Proteomes" id="UP000756132"/>
    </source>
</evidence>
<name>A0A9Q8LHC6_PASFU</name>
<dbReference type="KEGG" id="ffu:CLAFUR5_05450"/>
<accession>A0A9Q8LHC6</accession>
<feature type="compositionally biased region" description="Low complexity" evidence="1">
    <location>
        <begin position="23"/>
        <end position="52"/>
    </location>
</feature>
<feature type="compositionally biased region" description="Low complexity" evidence="1">
    <location>
        <begin position="1"/>
        <end position="13"/>
    </location>
</feature>
<dbReference type="Proteomes" id="UP000756132">
    <property type="component" value="Chromosome 5"/>
</dbReference>
<feature type="compositionally biased region" description="Basic and acidic residues" evidence="1">
    <location>
        <begin position="127"/>
        <end position="136"/>
    </location>
</feature>
<evidence type="ECO:0000256" key="1">
    <source>
        <dbReference type="SAM" id="MobiDB-lite"/>
    </source>
</evidence>
<evidence type="ECO:0000313" key="2">
    <source>
        <dbReference type="EMBL" id="UJO17646.1"/>
    </source>
</evidence>
<dbReference type="RefSeq" id="XP_047762012.1">
    <property type="nucleotide sequence ID" value="XM_047904598.1"/>
</dbReference>
<protein>
    <submittedName>
        <fullName evidence="2">Uncharacterized protein</fullName>
    </submittedName>
</protein>